<dbReference type="InterPro" id="IPR011701">
    <property type="entry name" value="MFS"/>
</dbReference>
<gene>
    <name evidence="7" type="ORF">DFI_08555</name>
</gene>
<name>A0A221SWM3_9DEIO</name>
<dbReference type="Pfam" id="PF07690">
    <property type="entry name" value="MFS_1"/>
    <property type="match status" value="1"/>
</dbReference>
<proteinExistence type="predicted"/>
<feature type="transmembrane region" description="Helical" evidence="5">
    <location>
        <begin position="139"/>
        <end position="158"/>
    </location>
</feature>
<feature type="transmembrane region" description="Helical" evidence="5">
    <location>
        <begin position="260"/>
        <end position="284"/>
    </location>
</feature>
<organism evidence="7 8">
    <name type="scientific">Deinococcus ficus</name>
    <dbReference type="NCBI Taxonomy" id="317577"/>
    <lineage>
        <taxon>Bacteria</taxon>
        <taxon>Thermotogati</taxon>
        <taxon>Deinococcota</taxon>
        <taxon>Deinococci</taxon>
        <taxon>Deinococcales</taxon>
        <taxon>Deinococcaceae</taxon>
        <taxon>Deinococcus</taxon>
    </lineage>
</organism>
<evidence type="ECO:0000256" key="1">
    <source>
        <dbReference type="ARBA" id="ARBA00004141"/>
    </source>
</evidence>
<dbReference type="PANTHER" id="PTHR23501:SF154">
    <property type="entry name" value="MULTIDRUG-EFFLUX TRANSPORTER RV1634-RELATED"/>
    <property type="match status" value="1"/>
</dbReference>
<keyword evidence="4 5" id="KW-0472">Membrane</keyword>
<feature type="transmembrane region" description="Helical" evidence="5">
    <location>
        <begin position="50"/>
        <end position="72"/>
    </location>
</feature>
<evidence type="ECO:0000256" key="5">
    <source>
        <dbReference type="SAM" id="Phobius"/>
    </source>
</evidence>
<comment type="subcellular location">
    <subcellularLocation>
        <location evidence="1">Membrane</location>
        <topology evidence="1">Multi-pass membrane protein</topology>
    </subcellularLocation>
</comment>
<evidence type="ECO:0000256" key="3">
    <source>
        <dbReference type="ARBA" id="ARBA00022989"/>
    </source>
</evidence>
<feature type="transmembrane region" description="Helical" evidence="5">
    <location>
        <begin position="296"/>
        <end position="316"/>
    </location>
</feature>
<feature type="transmembrane region" description="Helical" evidence="5">
    <location>
        <begin position="394"/>
        <end position="414"/>
    </location>
</feature>
<dbReference type="EMBL" id="CP021081">
    <property type="protein sequence ID" value="ASN81043.1"/>
    <property type="molecule type" value="Genomic_DNA"/>
</dbReference>
<dbReference type="InterPro" id="IPR020846">
    <property type="entry name" value="MFS_dom"/>
</dbReference>
<feature type="transmembrane region" description="Helical" evidence="5">
    <location>
        <begin position="20"/>
        <end position="38"/>
    </location>
</feature>
<reference evidence="7 8" key="1">
    <citation type="submission" date="2017-05" db="EMBL/GenBank/DDBJ databases">
        <title>The complete genome sequence of Deinococcus ficus isolated from the rhizosphere of the Ficus religiosa L. in Taiwan.</title>
        <authorList>
            <person name="Wu K.-M."/>
            <person name="Liao T.-L."/>
            <person name="Liu Y.-M."/>
            <person name="Young C.-C."/>
            <person name="Tsai S.-F."/>
        </authorList>
    </citation>
    <scope>NUCLEOTIDE SEQUENCE [LARGE SCALE GENOMIC DNA]</scope>
    <source>
        <strain evidence="7 8">CC-FR2-10</strain>
    </source>
</reference>
<evidence type="ECO:0000313" key="7">
    <source>
        <dbReference type="EMBL" id="ASN81043.1"/>
    </source>
</evidence>
<evidence type="ECO:0000313" key="8">
    <source>
        <dbReference type="Proteomes" id="UP000259030"/>
    </source>
</evidence>
<feature type="transmembrane region" description="Helical" evidence="5">
    <location>
        <begin position="353"/>
        <end position="373"/>
    </location>
</feature>
<dbReference type="PROSITE" id="PS50850">
    <property type="entry name" value="MFS"/>
    <property type="match status" value="1"/>
</dbReference>
<feature type="transmembrane region" description="Helical" evidence="5">
    <location>
        <begin position="204"/>
        <end position="222"/>
    </location>
</feature>
<evidence type="ECO:0000256" key="2">
    <source>
        <dbReference type="ARBA" id="ARBA00022692"/>
    </source>
</evidence>
<keyword evidence="2 5" id="KW-0812">Transmembrane</keyword>
<dbReference type="STRING" id="317577.GCA_000419625_02205"/>
<feature type="transmembrane region" description="Helical" evidence="5">
    <location>
        <begin position="228"/>
        <end position="248"/>
    </location>
</feature>
<dbReference type="GO" id="GO:0022857">
    <property type="term" value="F:transmembrane transporter activity"/>
    <property type="evidence" value="ECO:0007669"/>
    <property type="project" value="InterPro"/>
</dbReference>
<dbReference type="GO" id="GO:0005886">
    <property type="term" value="C:plasma membrane"/>
    <property type="evidence" value="ECO:0007669"/>
    <property type="project" value="TreeGrafter"/>
</dbReference>
<feature type="transmembrane region" description="Helical" evidence="5">
    <location>
        <begin position="420"/>
        <end position="441"/>
    </location>
</feature>
<dbReference type="RefSeq" id="WP_043776703.1">
    <property type="nucleotide sequence ID" value="NZ_CP021081.1"/>
</dbReference>
<protein>
    <submittedName>
        <fullName evidence="7">MFS transporter</fullName>
    </submittedName>
</protein>
<dbReference type="SUPFAM" id="SSF103473">
    <property type="entry name" value="MFS general substrate transporter"/>
    <property type="match status" value="1"/>
</dbReference>
<accession>A0A221SWM3</accession>
<dbReference type="AlphaFoldDB" id="A0A221SWM3"/>
<feature type="domain" description="Major facilitator superfamily (MFS) profile" evidence="6">
    <location>
        <begin position="11"/>
        <end position="445"/>
    </location>
</feature>
<dbReference type="InterPro" id="IPR036259">
    <property type="entry name" value="MFS_trans_sf"/>
</dbReference>
<keyword evidence="3 5" id="KW-1133">Transmembrane helix</keyword>
<dbReference type="PANTHER" id="PTHR23501">
    <property type="entry name" value="MAJOR FACILITATOR SUPERFAMILY"/>
    <property type="match status" value="1"/>
</dbReference>
<dbReference type="Gene3D" id="1.20.1250.20">
    <property type="entry name" value="MFS general substrate transporter like domains"/>
    <property type="match status" value="2"/>
</dbReference>
<dbReference type="Proteomes" id="UP000259030">
    <property type="component" value="Chromosome"/>
</dbReference>
<feature type="transmembrane region" description="Helical" evidence="5">
    <location>
        <begin position="170"/>
        <end position="192"/>
    </location>
</feature>
<sequence>MTTAVTRPAPTLSPLLGPGLLLAITIVALESVAMSTVAPEIARDLRGLSLYGWVSSAFMLACLTGAVLTGLVADRRGLAGSAGLALGLLGAGLVLVGFAPGMEVLIAGRVLEGLGVGGLNALPFAVIGRAYQGPAQARMLGAVAFAWMIPGLVGPWLAAQLAEVWTWRAVMWSLGALLAVAAPLCVLPLRSLPAGTGDRGGKRLLIYAVTLPVATGLLLEGLRRADLLSVPLVLLGVLGTAWAARPLFPPGILSLRPGLSAALGLRAAMAWAMMGTSPFLTLALQQLHGLNATQAGLILTVGGISWTLGANLQAWIERQYGEDTRRSRVAWAAVVLSGGVLLTLGGLTGPLPLWTVFAGWFIAGVGMGVGYNSNSLYAMSTAPQGQGGALSGQLANVEVLAVAAAAGLGGALIAQVQPTAQALTLILLLNLGVSLVPWLAVRRLR</sequence>
<evidence type="ECO:0000259" key="6">
    <source>
        <dbReference type="PROSITE" id="PS50850"/>
    </source>
</evidence>
<keyword evidence="8" id="KW-1185">Reference proteome</keyword>
<evidence type="ECO:0000256" key="4">
    <source>
        <dbReference type="ARBA" id="ARBA00023136"/>
    </source>
</evidence>
<feature type="transmembrane region" description="Helical" evidence="5">
    <location>
        <begin position="328"/>
        <end position="347"/>
    </location>
</feature>
<dbReference type="KEGG" id="dfc:DFI_08555"/>
<feature type="transmembrane region" description="Helical" evidence="5">
    <location>
        <begin position="78"/>
        <end position="99"/>
    </location>
</feature>